<evidence type="ECO:0000313" key="3">
    <source>
        <dbReference type="Proteomes" id="UP001141806"/>
    </source>
</evidence>
<name>A0A9Q0GRB8_9MAGN</name>
<dbReference type="AlphaFoldDB" id="A0A9Q0GRB8"/>
<protein>
    <submittedName>
        <fullName evidence="2">Uncharacterized protein</fullName>
    </submittedName>
</protein>
<feature type="region of interest" description="Disordered" evidence="1">
    <location>
        <begin position="112"/>
        <end position="144"/>
    </location>
</feature>
<sequence>MQNPMRIKLMFNMLCRLPRRSLLLKICGYSNKVKRVGWSTNWGRSGYAHRQYMKMQGLIAIQAANELVGPPTREDQDMHIGNMKMKGLIAIQTANESQASASKKSVEHFVPGEWGEEGGAGLQRNSDQRGGSKPFPQGPSVGKLLSPKMIRPVHVAQTQPSIQNILNNQFAMAQCQAI</sequence>
<accession>A0A9Q0GRB8</accession>
<keyword evidence="3" id="KW-1185">Reference proteome</keyword>
<evidence type="ECO:0000256" key="1">
    <source>
        <dbReference type="SAM" id="MobiDB-lite"/>
    </source>
</evidence>
<evidence type="ECO:0000313" key="2">
    <source>
        <dbReference type="EMBL" id="KAJ4952333.1"/>
    </source>
</evidence>
<comment type="caution">
    <text evidence="2">The sequence shown here is derived from an EMBL/GenBank/DDBJ whole genome shotgun (WGS) entry which is preliminary data.</text>
</comment>
<dbReference type="Proteomes" id="UP001141806">
    <property type="component" value="Unassembled WGS sequence"/>
</dbReference>
<proteinExistence type="predicted"/>
<reference evidence="2" key="1">
    <citation type="journal article" date="2023" name="Plant J.">
        <title>The genome of the king protea, Protea cynaroides.</title>
        <authorList>
            <person name="Chang J."/>
            <person name="Duong T.A."/>
            <person name="Schoeman C."/>
            <person name="Ma X."/>
            <person name="Roodt D."/>
            <person name="Barker N."/>
            <person name="Li Z."/>
            <person name="Van de Peer Y."/>
            <person name="Mizrachi E."/>
        </authorList>
    </citation>
    <scope>NUCLEOTIDE SEQUENCE</scope>
    <source>
        <tissue evidence="2">Young leaves</tissue>
    </source>
</reference>
<dbReference type="EMBL" id="JAMYWD010000012">
    <property type="protein sequence ID" value="KAJ4952333.1"/>
    <property type="molecule type" value="Genomic_DNA"/>
</dbReference>
<organism evidence="2 3">
    <name type="scientific">Protea cynaroides</name>
    <dbReference type="NCBI Taxonomy" id="273540"/>
    <lineage>
        <taxon>Eukaryota</taxon>
        <taxon>Viridiplantae</taxon>
        <taxon>Streptophyta</taxon>
        <taxon>Embryophyta</taxon>
        <taxon>Tracheophyta</taxon>
        <taxon>Spermatophyta</taxon>
        <taxon>Magnoliopsida</taxon>
        <taxon>Proteales</taxon>
        <taxon>Proteaceae</taxon>
        <taxon>Protea</taxon>
    </lineage>
</organism>
<gene>
    <name evidence="2" type="ORF">NE237_029165</name>
</gene>